<feature type="non-terminal residue" evidence="3">
    <location>
        <position position="110"/>
    </location>
</feature>
<sequence>ADIPNDVDSTSDSSELESRLQATEAQLKAVTDEKNILQDRLKKSNEENLKLASTIRILEEEKEKFGEETKKLKEELDSLKKEQDDLLVLLADQDTKIEKYKSQLKALGQQ</sequence>
<name>A0A8S4A057_9EUPU</name>
<dbReference type="GO" id="GO:0006886">
    <property type="term" value="P:intracellular protein transport"/>
    <property type="evidence" value="ECO:0007669"/>
    <property type="project" value="InterPro"/>
</dbReference>
<feature type="domain" description="Uso1/p115-like vesicle tethering protein C-terminal" evidence="2">
    <location>
        <begin position="13"/>
        <end position="109"/>
    </location>
</feature>
<dbReference type="InterPro" id="IPR006955">
    <property type="entry name" value="Uso1_p115_C"/>
</dbReference>
<proteinExistence type="predicted"/>
<reference evidence="3" key="1">
    <citation type="submission" date="2021-04" db="EMBL/GenBank/DDBJ databases">
        <authorList>
            <consortium name="Molecular Ecology Group"/>
        </authorList>
    </citation>
    <scope>NUCLEOTIDE SEQUENCE</scope>
</reference>
<feature type="non-terminal residue" evidence="3">
    <location>
        <position position="1"/>
    </location>
</feature>
<evidence type="ECO:0000256" key="1">
    <source>
        <dbReference type="SAM" id="MobiDB-lite"/>
    </source>
</evidence>
<organism evidence="3 4">
    <name type="scientific">Candidula unifasciata</name>
    <dbReference type="NCBI Taxonomy" id="100452"/>
    <lineage>
        <taxon>Eukaryota</taxon>
        <taxon>Metazoa</taxon>
        <taxon>Spiralia</taxon>
        <taxon>Lophotrochozoa</taxon>
        <taxon>Mollusca</taxon>
        <taxon>Gastropoda</taxon>
        <taxon>Heterobranchia</taxon>
        <taxon>Euthyneura</taxon>
        <taxon>Panpulmonata</taxon>
        <taxon>Eupulmonata</taxon>
        <taxon>Stylommatophora</taxon>
        <taxon>Helicina</taxon>
        <taxon>Helicoidea</taxon>
        <taxon>Geomitridae</taxon>
        <taxon>Candidula</taxon>
    </lineage>
</organism>
<gene>
    <name evidence="3" type="ORF">CUNI_LOCUS20152</name>
</gene>
<evidence type="ECO:0000313" key="4">
    <source>
        <dbReference type="Proteomes" id="UP000678393"/>
    </source>
</evidence>
<dbReference type="Pfam" id="PF04871">
    <property type="entry name" value="Uso1_p115_C"/>
    <property type="match status" value="1"/>
</dbReference>
<evidence type="ECO:0000259" key="2">
    <source>
        <dbReference type="Pfam" id="PF04871"/>
    </source>
</evidence>
<comment type="caution">
    <text evidence="3">The sequence shown here is derived from an EMBL/GenBank/DDBJ whole genome shotgun (WGS) entry which is preliminary data.</text>
</comment>
<accession>A0A8S4A057</accession>
<dbReference type="Proteomes" id="UP000678393">
    <property type="component" value="Unassembled WGS sequence"/>
</dbReference>
<evidence type="ECO:0000313" key="3">
    <source>
        <dbReference type="EMBL" id="CAG5134594.1"/>
    </source>
</evidence>
<dbReference type="AlphaFoldDB" id="A0A8S4A057"/>
<dbReference type="EMBL" id="CAJHNH020007368">
    <property type="protein sequence ID" value="CAG5134594.1"/>
    <property type="molecule type" value="Genomic_DNA"/>
</dbReference>
<feature type="region of interest" description="Disordered" evidence="1">
    <location>
        <begin position="1"/>
        <end position="20"/>
    </location>
</feature>
<keyword evidence="4" id="KW-1185">Reference proteome</keyword>
<dbReference type="GO" id="GO:0016192">
    <property type="term" value="P:vesicle-mediated transport"/>
    <property type="evidence" value="ECO:0007669"/>
    <property type="project" value="InterPro"/>
</dbReference>
<protein>
    <recommendedName>
        <fullName evidence="2">Uso1/p115-like vesicle tethering protein C-terminal domain-containing protein</fullName>
    </recommendedName>
</protein>